<dbReference type="InterPro" id="IPR016024">
    <property type="entry name" value="ARM-type_fold"/>
</dbReference>
<reference evidence="3" key="2">
    <citation type="journal article" date="2007" name="Science">
        <title>Draft genome sequence of the sexually transmitted pathogen Trichomonas vaginalis.</title>
        <authorList>
            <person name="Carlton J.M."/>
            <person name="Hirt R.P."/>
            <person name="Silva J.C."/>
            <person name="Delcher A.L."/>
            <person name="Schatz M."/>
            <person name="Zhao Q."/>
            <person name="Wortman J.R."/>
            <person name="Bidwell S.L."/>
            <person name="Alsmark U.C.M."/>
            <person name="Besteiro S."/>
            <person name="Sicheritz-Ponten T."/>
            <person name="Noel C.J."/>
            <person name="Dacks J.B."/>
            <person name="Foster P.G."/>
            <person name="Simillion C."/>
            <person name="Van de Peer Y."/>
            <person name="Miranda-Saavedra D."/>
            <person name="Barton G.J."/>
            <person name="Westrop G.D."/>
            <person name="Mueller S."/>
            <person name="Dessi D."/>
            <person name="Fiori P.L."/>
            <person name="Ren Q."/>
            <person name="Paulsen I."/>
            <person name="Zhang H."/>
            <person name="Bastida-Corcuera F.D."/>
            <person name="Simoes-Barbosa A."/>
            <person name="Brown M.T."/>
            <person name="Hayes R.D."/>
            <person name="Mukherjee M."/>
            <person name="Okumura C.Y."/>
            <person name="Schneider R."/>
            <person name="Smith A.J."/>
            <person name="Vanacova S."/>
            <person name="Villalvazo M."/>
            <person name="Haas B.J."/>
            <person name="Pertea M."/>
            <person name="Feldblyum T.V."/>
            <person name="Utterback T.R."/>
            <person name="Shu C.L."/>
            <person name="Osoegawa K."/>
            <person name="de Jong P.J."/>
            <person name="Hrdy I."/>
            <person name="Horvathova L."/>
            <person name="Zubacova Z."/>
            <person name="Dolezal P."/>
            <person name="Malik S.B."/>
            <person name="Logsdon J.M. Jr."/>
            <person name="Henze K."/>
            <person name="Gupta A."/>
            <person name="Wang C.C."/>
            <person name="Dunne R.L."/>
            <person name="Upcroft J.A."/>
            <person name="Upcroft P."/>
            <person name="White O."/>
            <person name="Salzberg S.L."/>
            <person name="Tang P."/>
            <person name="Chiu C.-H."/>
            <person name="Lee Y.-S."/>
            <person name="Embley T.M."/>
            <person name="Coombs G.H."/>
            <person name="Mottram J.C."/>
            <person name="Tachezy J."/>
            <person name="Fraser-Liggett C.M."/>
            <person name="Johnson P.J."/>
        </authorList>
    </citation>
    <scope>NUCLEOTIDE SEQUENCE [LARGE SCALE GENOMIC DNA]</scope>
    <source>
        <strain evidence="3">G3</strain>
    </source>
</reference>
<feature type="compositionally biased region" description="Basic residues" evidence="1">
    <location>
        <begin position="57"/>
        <end position="68"/>
    </location>
</feature>
<dbReference type="OrthoDB" id="514777at2759"/>
<evidence type="ECO:0000313" key="4">
    <source>
        <dbReference type="Proteomes" id="UP000001542"/>
    </source>
</evidence>
<feature type="compositionally biased region" description="Basic and acidic residues" evidence="1">
    <location>
        <begin position="575"/>
        <end position="597"/>
    </location>
</feature>
<feature type="region of interest" description="Disordered" evidence="1">
    <location>
        <begin position="49"/>
        <end position="76"/>
    </location>
</feature>
<feature type="compositionally biased region" description="Polar residues" evidence="1">
    <location>
        <begin position="197"/>
        <end position="207"/>
    </location>
</feature>
<dbReference type="Gene3D" id="1.25.40.180">
    <property type="match status" value="1"/>
</dbReference>
<feature type="domain" description="MIF4G" evidence="2">
    <location>
        <begin position="641"/>
        <end position="789"/>
    </location>
</feature>
<proteinExistence type="predicted"/>
<feature type="region of interest" description="Disordered" evidence="1">
    <location>
        <begin position="180"/>
        <end position="207"/>
    </location>
</feature>
<dbReference type="InParanoid" id="A2E5D0"/>
<dbReference type="VEuPathDB" id="TrichDB:TVAGG3_0070300"/>
<name>A2E5D0_TRIV3</name>
<evidence type="ECO:0000256" key="1">
    <source>
        <dbReference type="SAM" id="MobiDB-lite"/>
    </source>
</evidence>
<evidence type="ECO:0000313" key="3">
    <source>
        <dbReference type="EMBL" id="EAY12091.1"/>
    </source>
</evidence>
<dbReference type="Proteomes" id="UP000001542">
    <property type="component" value="Unassembled WGS sequence"/>
</dbReference>
<sequence>MSRGTGSNVGSNYSNYGTASAWTSSAFSERYEKIRNTDYYSDDYYYSYSEDEERSAPKRRINNRRHQRSINNYSSSNFQYDYSDSYNYSSEDDKYPGVEVDNDKKAPGKNYYIPTRQTAHIIPKEISIPVSSSNRQIRVRSQSIDFTSPSTIPLPPPRSRTPLNINIPLKGSLESMTEEVNNSSNNSQIQKSRRTIKTSSSFDPSSIHNSILSRPIELSEIPTEDELQEEDPINQEVDSSLLLQMQLSDISKFLENPVSIPKHKSSSQSAITSKAGKLSLDYSTRYEKTNDHEILSEQPVLKGNIKTALSLPRSQPSAKPLDVIEKESILSRPGLSVDLSHSSGLQVRTKSVPNIFDDHYSDMKIEAPGGNQTLELRWSQNNQPTKQKKLYAGVLQTSLSVSKPGMDKGVYYENEEANPFPEYPIDGPTVEKPKGLEDGIIHEVTEVDAEGKERNTKYITIKTSESTRPTAPIQIVRAGNVPSSQCIVQKNIYPVETLRDLRKGVTNINTLSSISVIQKSPGFKLLQLLHHEMLYPEIYAEEKGKDKDKGKSTPILTAQQRLEEQKQRKQQLIQEQERAKREAAAEAYRKRNPKDNPDVFIPTKSLKTQGQWNENSDEAFRFQIKMAYNRLTFKTLHMTDEELTPLLTTDERINFAVETFTTKAINEQSFAPAYAKFTAICSSDKFRETVVREIITKFFEYISNPGQEERESDVNNCNGTAAFFGCLLAVNAMAEANGHTAINSLFEKVEKNPPHSTHIEMLHHFVVNAGANFIIKVNPQMWRRLDVVAQSKLLKPRFQFMIYEIVEVKNKYIKKGIEQLDELDIKEIKEETINTVRGAFDDYKTNDFELPVLIIEAPDFFQAALQLIIDFPNDLFTFLRFIVDVMRDKKAYADDIVQIMEHQVSEFKENDVISDFRGLWTALSDLSIMFLLNGIIGYAEADDIHRMFSDKAWDCMNDIKWWLFDNWDFSESLQAPGVRDDEINLIVKMPKIIFDKEVKITYMSRMICISIFRTIFTRMEKDGKRSLKDVPKHLHKLLRLCVSMQENASLDEMNAILHITNGFFTFTLDDFIKKYKK</sequence>
<dbReference type="Pfam" id="PF02854">
    <property type="entry name" value="MIF4G"/>
    <property type="match status" value="1"/>
</dbReference>
<dbReference type="InterPro" id="IPR003890">
    <property type="entry name" value="MIF4G-like_typ-3"/>
</dbReference>
<keyword evidence="4" id="KW-1185">Reference proteome</keyword>
<dbReference type="SMR" id="A2E5D0"/>
<dbReference type="RefSeq" id="XP_001324314.1">
    <property type="nucleotide sequence ID" value="XM_001324279.1"/>
</dbReference>
<dbReference type="VEuPathDB" id="TrichDB:TVAG_301080"/>
<dbReference type="EMBL" id="DS113307">
    <property type="protein sequence ID" value="EAY12091.1"/>
    <property type="molecule type" value="Genomic_DNA"/>
</dbReference>
<dbReference type="AlphaFoldDB" id="A2E5D0"/>
<reference evidence="3" key="1">
    <citation type="submission" date="2006-10" db="EMBL/GenBank/DDBJ databases">
        <authorList>
            <person name="Amadeo P."/>
            <person name="Zhao Q."/>
            <person name="Wortman J."/>
            <person name="Fraser-Liggett C."/>
            <person name="Carlton J."/>
        </authorList>
    </citation>
    <scope>NUCLEOTIDE SEQUENCE</scope>
    <source>
        <strain evidence="3">G3</strain>
    </source>
</reference>
<dbReference type="GO" id="GO:0003723">
    <property type="term" value="F:RNA binding"/>
    <property type="evidence" value="ECO:0007669"/>
    <property type="project" value="InterPro"/>
</dbReference>
<protein>
    <submittedName>
        <fullName evidence="3">MIF4G domain containing protein</fullName>
    </submittedName>
</protein>
<accession>A2E5D0</accession>
<feature type="region of interest" description="Disordered" evidence="1">
    <location>
        <begin position="562"/>
        <end position="602"/>
    </location>
</feature>
<organism evidence="3 4">
    <name type="scientific">Trichomonas vaginalis (strain ATCC PRA-98 / G3)</name>
    <dbReference type="NCBI Taxonomy" id="412133"/>
    <lineage>
        <taxon>Eukaryota</taxon>
        <taxon>Metamonada</taxon>
        <taxon>Parabasalia</taxon>
        <taxon>Trichomonadida</taxon>
        <taxon>Trichomonadidae</taxon>
        <taxon>Trichomonas</taxon>
    </lineage>
</organism>
<gene>
    <name evidence="3" type="ORF">TVAG_301080</name>
</gene>
<dbReference type="KEGG" id="tva:4770060"/>
<dbReference type="SUPFAM" id="SSF48371">
    <property type="entry name" value="ARM repeat"/>
    <property type="match status" value="1"/>
</dbReference>
<evidence type="ECO:0000259" key="2">
    <source>
        <dbReference type="Pfam" id="PF02854"/>
    </source>
</evidence>